<evidence type="ECO:0000256" key="4">
    <source>
        <dbReference type="ARBA" id="ARBA00022989"/>
    </source>
</evidence>
<dbReference type="InterPro" id="IPR001594">
    <property type="entry name" value="Palmitoyltrfase_DHHC"/>
</dbReference>
<dbReference type="AlphaFoldDB" id="B4LHH2"/>
<evidence type="ECO:0000256" key="7">
    <source>
        <dbReference type="RuleBase" id="RU079119"/>
    </source>
</evidence>
<feature type="transmembrane region" description="Helical" evidence="7">
    <location>
        <begin position="12"/>
        <end position="36"/>
    </location>
</feature>
<feature type="compositionally biased region" description="Basic residues" evidence="8">
    <location>
        <begin position="408"/>
        <end position="421"/>
    </location>
</feature>
<organism evidence="10 11">
    <name type="scientific">Drosophila virilis</name>
    <name type="common">Fruit fly</name>
    <dbReference type="NCBI Taxonomy" id="7244"/>
    <lineage>
        <taxon>Eukaryota</taxon>
        <taxon>Metazoa</taxon>
        <taxon>Ecdysozoa</taxon>
        <taxon>Arthropoda</taxon>
        <taxon>Hexapoda</taxon>
        <taxon>Insecta</taxon>
        <taxon>Pterygota</taxon>
        <taxon>Neoptera</taxon>
        <taxon>Endopterygota</taxon>
        <taxon>Diptera</taxon>
        <taxon>Brachycera</taxon>
        <taxon>Muscomorpha</taxon>
        <taxon>Ephydroidea</taxon>
        <taxon>Drosophilidae</taxon>
        <taxon>Drosophila</taxon>
    </lineage>
</organism>
<keyword evidence="5 7" id="KW-0472">Membrane</keyword>
<dbReference type="EMBL" id="CH940647">
    <property type="protein sequence ID" value="EDW68502.1"/>
    <property type="molecule type" value="Genomic_DNA"/>
</dbReference>
<dbReference type="SMR" id="B4LHH2"/>
<evidence type="ECO:0000256" key="5">
    <source>
        <dbReference type="ARBA" id="ARBA00023136"/>
    </source>
</evidence>
<protein>
    <recommendedName>
        <fullName evidence="7">Palmitoyltransferase</fullName>
        <ecNumber evidence="7">2.3.1.225</ecNumber>
    </recommendedName>
</protein>
<dbReference type="PROSITE" id="PS50216">
    <property type="entry name" value="DHHC"/>
    <property type="match status" value="1"/>
</dbReference>
<feature type="domain" description="Palmitoyltransferase DHHC" evidence="9">
    <location>
        <begin position="85"/>
        <end position="224"/>
    </location>
</feature>
<evidence type="ECO:0000313" key="11">
    <source>
        <dbReference type="Proteomes" id="UP000008792"/>
    </source>
</evidence>
<keyword evidence="4 7" id="KW-1133">Transmembrane helix</keyword>
<sequence length="421" mass="48876">MTMTEDPNELSLFLHWGPITALIVTLTVTLTTWKWWPPEVTFSTSAHFALFVLLNLLAVYNYVLAVLTGPGLLPRRWQPVHYRETKFLQYCQKCEGYKAPRTHHCRRCDRCVKKMDHHCPWINRCVGWANQAYFVYFLFFYALSNLHAAVVLACGGVRFFYSSYRQARLFHNGSLTRLVHYHFFSLFMCIMSFGLALGIVLCMIKLLFIQLSSILKNMTDIEHWIVQKAKSRRYMHKLKPFVFPYDLGWYANLGQVFNIESQLRSRGIDWPLRKGCDQYALTCEQLAQKADKRNRTRTYKCITPATGHWLPIWSQGLMVTLGAPCTDDPRIRLQSDDLVRVTRIRDYWLFGERVIDKDQGGKVDERKGPIRGWFPSRCAVDITHNQASNGSGDHCAANQPNTTETKRRVGKKGKFGKRNQD</sequence>
<dbReference type="OMA" id="CVGWSNQ"/>
<dbReference type="Pfam" id="PF01529">
    <property type="entry name" value="DHHC"/>
    <property type="match status" value="1"/>
</dbReference>
<comment type="catalytic activity">
    <reaction evidence="7">
        <text>L-cysteinyl-[protein] + hexadecanoyl-CoA = S-hexadecanoyl-L-cysteinyl-[protein] + CoA</text>
        <dbReference type="Rhea" id="RHEA:36683"/>
        <dbReference type="Rhea" id="RHEA-COMP:10131"/>
        <dbReference type="Rhea" id="RHEA-COMP:11032"/>
        <dbReference type="ChEBI" id="CHEBI:29950"/>
        <dbReference type="ChEBI" id="CHEBI:57287"/>
        <dbReference type="ChEBI" id="CHEBI:57379"/>
        <dbReference type="ChEBI" id="CHEBI:74151"/>
        <dbReference type="EC" id="2.3.1.225"/>
    </reaction>
</comment>
<feature type="transmembrane region" description="Helical" evidence="7">
    <location>
        <begin position="48"/>
        <end position="73"/>
    </location>
</feature>
<comment type="similarity">
    <text evidence="7">Belongs to the DHHC palmitoyltransferase family.</text>
</comment>
<evidence type="ECO:0000313" key="10">
    <source>
        <dbReference type="EMBL" id="EDW68502.1"/>
    </source>
</evidence>
<evidence type="ECO:0000256" key="6">
    <source>
        <dbReference type="ARBA" id="ARBA00023315"/>
    </source>
</evidence>
<feature type="region of interest" description="Disordered" evidence="8">
    <location>
        <begin position="385"/>
        <end position="421"/>
    </location>
</feature>
<evidence type="ECO:0000256" key="8">
    <source>
        <dbReference type="SAM" id="MobiDB-lite"/>
    </source>
</evidence>
<keyword evidence="11" id="KW-1185">Reference proteome</keyword>
<comment type="domain">
    <text evidence="7">The DHHC domain is required for palmitoyltransferase activity.</text>
</comment>
<proteinExistence type="inferred from homology"/>
<evidence type="ECO:0000259" key="9">
    <source>
        <dbReference type="Pfam" id="PF01529"/>
    </source>
</evidence>
<name>B4LHH2_DROVI</name>
<evidence type="ECO:0000256" key="3">
    <source>
        <dbReference type="ARBA" id="ARBA00022692"/>
    </source>
</evidence>
<dbReference type="EC" id="2.3.1.225" evidence="7"/>
<keyword evidence="6 7" id="KW-0012">Acyltransferase</keyword>
<feature type="transmembrane region" description="Helical" evidence="7">
    <location>
        <begin position="133"/>
        <end position="161"/>
    </location>
</feature>
<gene>
    <name evidence="10" type="primary">Dvir\GJ12670</name>
    <name evidence="10" type="ORF">Dvir_GJ12670</name>
</gene>
<dbReference type="PhylomeDB" id="B4LHH2"/>
<comment type="subcellular location">
    <subcellularLocation>
        <location evidence="1">Membrane</location>
        <topology evidence="1">Multi-pass membrane protein</topology>
    </subcellularLocation>
</comment>
<dbReference type="eggNOG" id="KOG1314">
    <property type="taxonomic scope" value="Eukaryota"/>
</dbReference>
<keyword evidence="2 7" id="KW-0808">Transferase</keyword>
<dbReference type="OrthoDB" id="331948at2759"/>
<accession>B4LHH2</accession>
<feature type="transmembrane region" description="Helical" evidence="7">
    <location>
        <begin position="181"/>
        <end position="208"/>
    </location>
</feature>
<dbReference type="GO" id="GO:0019706">
    <property type="term" value="F:protein-cysteine S-palmitoyltransferase activity"/>
    <property type="evidence" value="ECO:0007669"/>
    <property type="project" value="UniProtKB-EC"/>
</dbReference>
<evidence type="ECO:0000256" key="1">
    <source>
        <dbReference type="ARBA" id="ARBA00004141"/>
    </source>
</evidence>
<evidence type="ECO:0000256" key="2">
    <source>
        <dbReference type="ARBA" id="ARBA00022679"/>
    </source>
</evidence>
<dbReference type="GO" id="GO:0016020">
    <property type="term" value="C:membrane"/>
    <property type="evidence" value="ECO:0007669"/>
    <property type="project" value="UniProtKB-SubCell"/>
</dbReference>
<dbReference type="Proteomes" id="UP000008792">
    <property type="component" value="Unassembled WGS sequence"/>
</dbReference>
<reference evidence="10 11" key="1">
    <citation type="journal article" date="2007" name="Nature">
        <title>Evolution of genes and genomes on the Drosophila phylogeny.</title>
        <authorList>
            <consortium name="Drosophila 12 Genomes Consortium"/>
            <person name="Clark A.G."/>
            <person name="Eisen M.B."/>
            <person name="Smith D.R."/>
            <person name="Bergman C.M."/>
            <person name="Oliver B."/>
            <person name="Markow T.A."/>
            <person name="Kaufman T.C."/>
            <person name="Kellis M."/>
            <person name="Gelbart W."/>
            <person name="Iyer V.N."/>
            <person name="Pollard D.A."/>
            <person name="Sackton T.B."/>
            <person name="Larracuente A.M."/>
            <person name="Singh N.D."/>
            <person name="Abad J.P."/>
            <person name="Abt D.N."/>
            <person name="Adryan B."/>
            <person name="Aguade M."/>
            <person name="Akashi H."/>
            <person name="Anderson W.W."/>
            <person name="Aquadro C.F."/>
            <person name="Ardell D.H."/>
            <person name="Arguello R."/>
            <person name="Artieri C.G."/>
            <person name="Barbash D.A."/>
            <person name="Barker D."/>
            <person name="Barsanti P."/>
            <person name="Batterham P."/>
            <person name="Batzoglou S."/>
            <person name="Begun D."/>
            <person name="Bhutkar A."/>
            <person name="Blanco E."/>
            <person name="Bosak S.A."/>
            <person name="Bradley R.K."/>
            <person name="Brand A.D."/>
            <person name="Brent M.R."/>
            <person name="Brooks A.N."/>
            <person name="Brown R.H."/>
            <person name="Butlin R.K."/>
            <person name="Caggese C."/>
            <person name="Calvi B.R."/>
            <person name="Bernardo de Carvalho A."/>
            <person name="Caspi A."/>
            <person name="Castrezana S."/>
            <person name="Celniker S.E."/>
            <person name="Chang J.L."/>
            <person name="Chapple C."/>
            <person name="Chatterji S."/>
            <person name="Chinwalla A."/>
            <person name="Civetta A."/>
            <person name="Clifton S.W."/>
            <person name="Comeron J.M."/>
            <person name="Costello J.C."/>
            <person name="Coyne J.A."/>
            <person name="Daub J."/>
            <person name="David R.G."/>
            <person name="Delcher A.L."/>
            <person name="Delehaunty K."/>
            <person name="Do C.B."/>
            <person name="Ebling H."/>
            <person name="Edwards K."/>
            <person name="Eickbush T."/>
            <person name="Evans J.D."/>
            <person name="Filipski A."/>
            <person name="Findeiss S."/>
            <person name="Freyhult E."/>
            <person name="Fulton L."/>
            <person name="Fulton R."/>
            <person name="Garcia A.C."/>
            <person name="Gardiner A."/>
            <person name="Garfield D.A."/>
            <person name="Garvin B.E."/>
            <person name="Gibson G."/>
            <person name="Gilbert D."/>
            <person name="Gnerre S."/>
            <person name="Godfrey J."/>
            <person name="Good R."/>
            <person name="Gotea V."/>
            <person name="Gravely B."/>
            <person name="Greenberg A.J."/>
            <person name="Griffiths-Jones S."/>
            <person name="Gross S."/>
            <person name="Guigo R."/>
            <person name="Gustafson E.A."/>
            <person name="Haerty W."/>
            <person name="Hahn M.W."/>
            <person name="Halligan D.L."/>
            <person name="Halpern A.L."/>
            <person name="Halter G.M."/>
            <person name="Han M.V."/>
            <person name="Heger A."/>
            <person name="Hillier L."/>
            <person name="Hinrichs A.S."/>
            <person name="Holmes I."/>
            <person name="Hoskins R.A."/>
            <person name="Hubisz M.J."/>
            <person name="Hultmark D."/>
            <person name="Huntley M.A."/>
            <person name="Jaffe D.B."/>
            <person name="Jagadeeshan S."/>
            <person name="Jeck W.R."/>
            <person name="Johnson J."/>
            <person name="Jones C.D."/>
            <person name="Jordan W.C."/>
            <person name="Karpen G.H."/>
            <person name="Kataoka E."/>
            <person name="Keightley P.D."/>
            <person name="Kheradpour P."/>
            <person name="Kirkness E.F."/>
            <person name="Koerich L.B."/>
            <person name="Kristiansen K."/>
            <person name="Kudrna D."/>
            <person name="Kulathinal R.J."/>
            <person name="Kumar S."/>
            <person name="Kwok R."/>
            <person name="Lander E."/>
            <person name="Langley C.H."/>
            <person name="Lapoint R."/>
            <person name="Lazzaro B.P."/>
            <person name="Lee S.J."/>
            <person name="Levesque L."/>
            <person name="Li R."/>
            <person name="Lin C.F."/>
            <person name="Lin M.F."/>
            <person name="Lindblad-Toh K."/>
            <person name="Llopart A."/>
            <person name="Long M."/>
            <person name="Low L."/>
            <person name="Lozovsky E."/>
            <person name="Lu J."/>
            <person name="Luo M."/>
            <person name="Machado C.A."/>
            <person name="Makalowski W."/>
            <person name="Marzo M."/>
            <person name="Matsuda M."/>
            <person name="Matzkin L."/>
            <person name="McAllister B."/>
            <person name="McBride C.S."/>
            <person name="McKernan B."/>
            <person name="McKernan K."/>
            <person name="Mendez-Lago M."/>
            <person name="Minx P."/>
            <person name="Mollenhauer M.U."/>
            <person name="Montooth K."/>
            <person name="Mount S.M."/>
            <person name="Mu X."/>
            <person name="Myers E."/>
            <person name="Negre B."/>
            <person name="Newfeld S."/>
            <person name="Nielsen R."/>
            <person name="Noor M.A."/>
            <person name="O'Grady P."/>
            <person name="Pachter L."/>
            <person name="Papaceit M."/>
            <person name="Parisi M.J."/>
            <person name="Parisi M."/>
            <person name="Parts L."/>
            <person name="Pedersen J.S."/>
            <person name="Pesole G."/>
            <person name="Phillippy A.M."/>
            <person name="Ponting C.P."/>
            <person name="Pop M."/>
            <person name="Porcelli D."/>
            <person name="Powell J.R."/>
            <person name="Prohaska S."/>
            <person name="Pruitt K."/>
            <person name="Puig M."/>
            <person name="Quesneville H."/>
            <person name="Ram K.R."/>
            <person name="Rand D."/>
            <person name="Rasmussen M.D."/>
            <person name="Reed L.K."/>
            <person name="Reenan R."/>
            <person name="Reily A."/>
            <person name="Remington K.A."/>
            <person name="Rieger T.T."/>
            <person name="Ritchie M.G."/>
            <person name="Robin C."/>
            <person name="Rogers Y.H."/>
            <person name="Rohde C."/>
            <person name="Rozas J."/>
            <person name="Rubenfield M.J."/>
            <person name="Ruiz A."/>
            <person name="Russo S."/>
            <person name="Salzberg S.L."/>
            <person name="Sanchez-Gracia A."/>
            <person name="Saranga D.J."/>
            <person name="Sato H."/>
            <person name="Schaeffer S.W."/>
            <person name="Schatz M.C."/>
            <person name="Schlenke T."/>
            <person name="Schwartz R."/>
            <person name="Segarra C."/>
            <person name="Singh R.S."/>
            <person name="Sirot L."/>
            <person name="Sirota M."/>
            <person name="Sisneros N.B."/>
            <person name="Smith C.D."/>
            <person name="Smith T.F."/>
            <person name="Spieth J."/>
            <person name="Stage D.E."/>
            <person name="Stark A."/>
            <person name="Stephan W."/>
            <person name="Strausberg R.L."/>
            <person name="Strempel S."/>
            <person name="Sturgill D."/>
            <person name="Sutton G."/>
            <person name="Sutton G.G."/>
            <person name="Tao W."/>
            <person name="Teichmann S."/>
            <person name="Tobari Y.N."/>
            <person name="Tomimura Y."/>
            <person name="Tsolas J.M."/>
            <person name="Valente V.L."/>
            <person name="Venter E."/>
            <person name="Venter J.C."/>
            <person name="Vicario S."/>
            <person name="Vieira F.G."/>
            <person name="Vilella A.J."/>
            <person name="Villasante A."/>
            <person name="Walenz B."/>
            <person name="Wang J."/>
            <person name="Wasserman M."/>
            <person name="Watts T."/>
            <person name="Wilson D."/>
            <person name="Wilson R.K."/>
            <person name="Wing R.A."/>
            <person name="Wolfner M.F."/>
            <person name="Wong A."/>
            <person name="Wong G.K."/>
            <person name="Wu C.I."/>
            <person name="Wu G."/>
            <person name="Yamamoto D."/>
            <person name="Yang H.P."/>
            <person name="Yang S.P."/>
            <person name="Yorke J.A."/>
            <person name="Yoshida K."/>
            <person name="Zdobnov E."/>
            <person name="Zhang P."/>
            <person name="Zhang Y."/>
            <person name="Zimin A.V."/>
            <person name="Baldwin J."/>
            <person name="Abdouelleil A."/>
            <person name="Abdulkadir J."/>
            <person name="Abebe A."/>
            <person name="Abera B."/>
            <person name="Abreu J."/>
            <person name="Acer S.C."/>
            <person name="Aftuck L."/>
            <person name="Alexander A."/>
            <person name="An P."/>
            <person name="Anderson E."/>
            <person name="Anderson S."/>
            <person name="Arachi H."/>
            <person name="Azer M."/>
            <person name="Bachantsang P."/>
            <person name="Barry A."/>
            <person name="Bayul T."/>
            <person name="Berlin A."/>
            <person name="Bessette D."/>
            <person name="Bloom T."/>
            <person name="Blye J."/>
            <person name="Boguslavskiy L."/>
            <person name="Bonnet C."/>
            <person name="Boukhgalter B."/>
            <person name="Bourzgui I."/>
            <person name="Brown A."/>
            <person name="Cahill P."/>
            <person name="Channer S."/>
            <person name="Cheshatsang Y."/>
            <person name="Chuda L."/>
            <person name="Citroen M."/>
            <person name="Collymore A."/>
            <person name="Cooke P."/>
            <person name="Costello M."/>
            <person name="D'Aco K."/>
            <person name="Daza R."/>
            <person name="De Haan G."/>
            <person name="DeGray S."/>
            <person name="DeMaso C."/>
            <person name="Dhargay N."/>
            <person name="Dooley K."/>
            <person name="Dooley E."/>
            <person name="Doricent M."/>
            <person name="Dorje P."/>
            <person name="Dorjee K."/>
            <person name="Dupes A."/>
            <person name="Elong R."/>
            <person name="Falk J."/>
            <person name="Farina A."/>
            <person name="Faro S."/>
            <person name="Ferguson D."/>
            <person name="Fisher S."/>
            <person name="Foley C.D."/>
            <person name="Franke A."/>
            <person name="Friedrich D."/>
            <person name="Gadbois L."/>
            <person name="Gearin G."/>
            <person name="Gearin C.R."/>
            <person name="Giannoukos G."/>
            <person name="Goode T."/>
            <person name="Graham J."/>
            <person name="Grandbois E."/>
            <person name="Grewal S."/>
            <person name="Gyaltsen K."/>
            <person name="Hafez N."/>
            <person name="Hagos B."/>
            <person name="Hall J."/>
            <person name="Henson C."/>
            <person name="Hollinger A."/>
            <person name="Honan T."/>
            <person name="Huard M.D."/>
            <person name="Hughes L."/>
            <person name="Hurhula B."/>
            <person name="Husby M.E."/>
            <person name="Kamat A."/>
            <person name="Kanga B."/>
            <person name="Kashin S."/>
            <person name="Khazanovich D."/>
            <person name="Kisner P."/>
            <person name="Lance K."/>
            <person name="Lara M."/>
            <person name="Lee W."/>
            <person name="Lennon N."/>
            <person name="Letendre F."/>
            <person name="LeVine R."/>
            <person name="Lipovsky A."/>
            <person name="Liu X."/>
            <person name="Liu J."/>
            <person name="Liu S."/>
            <person name="Lokyitsang T."/>
            <person name="Lokyitsang Y."/>
            <person name="Lubonja R."/>
            <person name="Lui A."/>
            <person name="MacDonald P."/>
            <person name="Magnisalis V."/>
            <person name="Maru K."/>
            <person name="Matthews C."/>
            <person name="McCusker W."/>
            <person name="McDonough S."/>
            <person name="Mehta T."/>
            <person name="Meldrim J."/>
            <person name="Meneus L."/>
            <person name="Mihai O."/>
            <person name="Mihalev A."/>
            <person name="Mihova T."/>
            <person name="Mittelman R."/>
            <person name="Mlenga V."/>
            <person name="Montmayeur A."/>
            <person name="Mulrain L."/>
            <person name="Navidi A."/>
            <person name="Naylor J."/>
            <person name="Negash T."/>
            <person name="Nguyen T."/>
            <person name="Nguyen N."/>
            <person name="Nicol R."/>
            <person name="Norbu C."/>
            <person name="Norbu N."/>
            <person name="Novod N."/>
            <person name="O'Neill B."/>
            <person name="Osman S."/>
            <person name="Markiewicz E."/>
            <person name="Oyono O.L."/>
            <person name="Patti C."/>
            <person name="Phunkhang P."/>
            <person name="Pierre F."/>
            <person name="Priest M."/>
            <person name="Raghuraman S."/>
            <person name="Rege F."/>
            <person name="Reyes R."/>
            <person name="Rise C."/>
            <person name="Rogov P."/>
            <person name="Ross K."/>
            <person name="Ryan E."/>
            <person name="Settipalli S."/>
            <person name="Shea T."/>
            <person name="Sherpa N."/>
            <person name="Shi L."/>
            <person name="Shih D."/>
            <person name="Sparrow T."/>
            <person name="Spaulding J."/>
            <person name="Stalker J."/>
            <person name="Stange-Thomann N."/>
            <person name="Stavropoulos S."/>
            <person name="Stone C."/>
            <person name="Strader C."/>
            <person name="Tesfaye S."/>
            <person name="Thomson T."/>
            <person name="Thoulutsang Y."/>
            <person name="Thoulutsang D."/>
            <person name="Topham K."/>
            <person name="Topping I."/>
            <person name="Tsamla T."/>
            <person name="Vassiliev H."/>
            <person name="Vo A."/>
            <person name="Wangchuk T."/>
            <person name="Wangdi T."/>
            <person name="Weiand M."/>
            <person name="Wilkinson J."/>
            <person name="Wilson A."/>
            <person name="Yadav S."/>
            <person name="Young G."/>
            <person name="Yu Q."/>
            <person name="Zembek L."/>
            <person name="Zhong D."/>
            <person name="Zimmer A."/>
            <person name="Zwirko Z."/>
            <person name="Jaffe D.B."/>
            <person name="Alvarez P."/>
            <person name="Brockman W."/>
            <person name="Butler J."/>
            <person name="Chin C."/>
            <person name="Gnerre S."/>
            <person name="Grabherr M."/>
            <person name="Kleber M."/>
            <person name="Mauceli E."/>
            <person name="MacCallum I."/>
        </authorList>
    </citation>
    <scope>NUCLEOTIDE SEQUENCE [LARGE SCALE GENOMIC DNA]</scope>
    <source>
        <strain evidence="11">Tucson 15010-1051.87</strain>
    </source>
</reference>
<keyword evidence="3 7" id="KW-0812">Transmembrane</keyword>
<dbReference type="PANTHER" id="PTHR12246">
    <property type="entry name" value="PALMITOYLTRANSFERASE ZDHHC16"/>
    <property type="match status" value="1"/>
</dbReference>
<dbReference type="InParanoid" id="B4LHH2"/>
<dbReference type="InterPro" id="IPR039859">
    <property type="entry name" value="PFA4/ZDH16/20/ERF2-like"/>
</dbReference>
<dbReference type="HOGENOM" id="CLU_044394_1_0_1"/>